<evidence type="ECO:0000256" key="1">
    <source>
        <dbReference type="ARBA" id="ARBA00022723"/>
    </source>
</evidence>
<dbReference type="AlphaFoldDB" id="A0ABD1VSG5"/>
<dbReference type="Proteomes" id="UP001604336">
    <property type="component" value="Unassembled WGS sequence"/>
</dbReference>
<dbReference type="PANTHER" id="PTHR45969">
    <property type="entry name" value="RING ZINC FINGER PROTEIN-RELATED"/>
    <property type="match status" value="1"/>
</dbReference>
<dbReference type="InterPro" id="IPR001841">
    <property type="entry name" value="Znf_RING"/>
</dbReference>
<keyword evidence="3" id="KW-0862">Zinc</keyword>
<keyword evidence="7" id="KW-1185">Reference proteome</keyword>
<dbReference type="InterPro" id="IPR013083">
    <property type="entry name" value="Znf_RING/FYVE/PHD"/>
</dbReference>
<keyword evidence="2 4" id="KW-0863">Zinc-finger</keyword>
<evidence type="ECO:0000313" key="6">
    <source>
        <dbReference type="EMBL" id="KAL2540312.1"/>
    </source>
</evidence>
<dbReference type="Pfam" id="PF13639">
    <property type="entry name" value="zf-RING_2"/>
    <property type="match status" value="1"/>
</dbReference>
<dbReference type="EMBL" id="JBFOLK010000001">
    <property type="protein sequence ID" value="KAL2540312.1"/>
    <property type="molecule type" value="Genomic_DNA"/>
</dbReference>
<dbReference type="PROSITE" id="PS50089">
    <property type="entry name" value="ZF_RING_2"/>
    <property type="match status" value="1"/>
</dbReference>
<evidence type="ECO:0000256" key="2">
    <source>
        <dbReference type="ARBA" id="ARBA00022771"/>
    </source>
</evidence>
<gene>
    <name evidence="6" type="ORF">Adt_01290</name>
</gene>
<evidence type="ECO:0000256" key="3">
    <source>
        <dbReference type="ARBA" id="ARBA00022833"/>
    </source>
</evidence>
<dbReference type="GO" id="GO:0008270">
    <property type="term" value="F:zinc ion binding"/>
    <property type="evidence" value="ECO:0007669"/>
    <property type="project" value="UniProtKB-KW"/>
</dbReference>
<name>A0ABD1VSG5_9LAMI</name>
<feature type="domain" description="RING-type" evidence="5">
    <location>
        <begin position="87"/>
        <end position="130"/>
    </location>
</feature>
<sequence length="167" mass="19069">MAPFLSLNIEIPKLNLITAHKFVLSILKYMSKQENSETASEHRPSPLLVPVPVVDFTAGSINGHDLPTVECSRIMKKLGSKNNLCFCAVCLTLINGFDEVRELGNCFHVFHRECIDAWIDKGKETCPVCRSNLLPHGDQGENFKCNEEDPWRRERMIYLFGEDFNFH</sequence>
<accession>A0ABD1VSG5</accession>
<dbReference type="SUPFAM" id="SSF57850">
    <property type="entry name" value="RING/U-box"/>
    <property type="match status" value="1"/>
</dbReference>
<protein>
    <submittedName>
        <fullName evidence="6">Binding protein</fullName>
    </submittedName>
</protein>
<reference evidence="7" key="1">
    <citation type="submission" date="2024-07" db="EMBL/GenBank/DDBJ databases">
        <title>Two chromosome-level genome assemblies of Korean endemic species Abeliophyllum distichum and Forsythia ovata (Oleaceae).</title>
        <authorList>
            <person name="Jang H."/>
        </authorList>
    </citation>
    <scope>NUCLEOTIDE SEQUENCE [LARGE SCALE GENOMIC DNA]</scope>
</reference>
<dbReference type="SMART" id="SM00184">
    <property type="entry name" value="RING"/>
    <property type="match status" value="1"/>
</dbReference>
<dbReference type="Gene3D" id="3.30.40.10">
    <property type="entry name" value="Zinc/RING finger domain, C3HC4 (zinc finger)"/>
    <property type="match status" value="1"/>
</dbReference>
<keyword evidence="1" id="KW-0479">Metal-binding</keyword>
<evidence type="ECO:0000259" key="5">
    <source>
        <dbReference type="PROSITE" id="PS50089"/>
    </source>
</evidence>
<evidence type="ECO:0000256" key="4">
    <source>
        <dbReference type="PROSITE-ProRule" id="PRU00175"/>
    </source>
</evidence>
<organism evidence="6 7">
    <name type="scientific">Abeliophyllum distichum</name>
    <dbReference type="NCBI Taxonomy" id="126358"/>
    <lineage>
        <taxon>Eukaryota</taxon>
        <taxon>Viridiplantae</taxon>
        <taxon>Streptophyta</taxon>
        <taxon>Embryophyta</taxon>
        <taxon>Tracheophyta</taxon>
        <taxon>Spermatophyta</taxon>
        <taxon>Magnoliopsida</taxon>
        <taxon>eudicotyledons</taxon>
        <taxon>Gunneridae</taxon>
        <taxon>Pentapetalae</taxon>
        <taxon>asterids</taxon>
        <taxon>lamiids</taxon>
        <taxon>Lamiales</taxon>
        <taxon>Oleaceae</taxon>
        <taxon>Forsythieae</taxon>
        <taxon>Abeliophyllum</taxon>
    </lineage>
</organism>
<proteinExistence type="predicted"/>
<dbReference type="PANTHER" id="PTHR45969:SF81">
    <property type="entry name" value="OS08G0157400 PROTEIN"/>
    <property type="match status" value="1"/>
</dbReference>
<evidence type="ECO:0000313" key="7">
    <source>
        <dbReference type="Proteomes" id="UP001604336"/>
    </source>
</evidence>
<comment type="caution">
    <text evidence="6">The sequence shown here is derived from an EMBL/GenBank/DDBJ whole genome shotgun (WGS) entry which is preliminary data.</text>
</comment>